<evidence type="ECO:0000313" key="2">
    <source>
        <dbReference type="Proteomes" id="UP000051442"/>
    </source>
</evidence>
<sequence>MITSLDVKQNSDNTTHVVYTVVFSGTNHQAYGNFDATAEEASTAFSGSTKADMWAGFKQLVLTRLKTEATNALGGGASE</sequence>
<dbReference type="AlphaFoldDB" id="A0A0R2EQZ4"/>
<gene>
    <name evidence="1" type="ORF">FD14_GL002487</name>
</gene>
<dbReference type="Proteomes" id="UP000051442">
    <property type="component" value="Unassembled WGS sequence"/>
</dbReference>
<name>A0A0R2EQZ4_9LACO</name>
<dbReference type="STRING" id="1423804.FD14_GL002487"/>
<proteinExistence type="predicted"/>
<dbReference type="EMBL" id="AYZM01000171">
    <property type="protein sequence ID" value="KRN17766.1"/>
    <property type="molecule type" value="Genomic_DNA"/>
</dbReference>
<organism evidence="1 2">
    <name type="scientific">Secundilactobacillus similis DSM 23365 = JCM 2765</name>
    <dbReference type="NCBI Taxonomy" id="1423804"/>
    <lineage>
        <taxon>Bacteria</taxon>
        <taxon>Bacillati</taxon>
        <taxon>Bacillota</taxon>
        <taxon>Bacilli</taxon>
        <taxon>Lactobacillales</taxon>
        <taxon>Lactobacillaceae</taxon>
        <taxon>Secundilactobacillus</taxon>
    </lineage>
</organism>
<dbReference type="PATRIC" id="fig|1423804.4.peg.2690"/>
<keyword evidence="2" id="KW-1185">Reference proteome</keyword>
<evidence type="ECO:0000313" key="1">
    <source>
        <dbReference type="EMBL" id="KRN17766.1"/>
    </source>
</evidence>
<comment type="caution">
    <text evidence="1">The sequence shown here is derived from an EMBL/GenBank/DDBJ whole genome shotgun (WGS) entry which is preliminary data.</text>
</comment>
<protein>
    <submittedName>
        <fullName evidence="1">Uncharacterized protein</fullName>
    </submittedName>
</protein>
<dbReference type="OrthoDB" id="2297760at2"/>
<reference evidence="1 2" key="1">
    <citation type="journal article" date="2015" name="Genome Announc.">
        <title>Expanding the biotechnology potential of lactobacilli through comparative genomics of 213 strains and associated genera.</title>
        <authorList>
            <person name="Sun Z."/>
            <person name="Harris H.M."/>
            <person name="McCann A."/>
            <person name="Guo C."/>
            <person name="Argimon S."/>
            <person name="Zhang W."/>
            <person name="Yang X."/>
            <person name="Jeffery I.B."/>
            <person name="Cooney J.C."/>
            <person name="Kagawa T.F."/>
            <person name="Liu W."/>
            <person name="Song Y."/>
            <person name="Salvetti E."/>
            <person name="Wrobel A."/>
            <person name="Rasinkangas P."/>
            <person name="Parkhill J."/>
            <person name="Rea M.C."/>
            <person name="O'Sullivan O."/>
            <person name="Ritari J."/>
            <person name="Douillard F.P."/>
            <person name="Paul Ross R."/>
            <person name="Yang R."/>
            <person name="Briner A.E."/>
            <person name="Felis G.E."/>
            <person name="de Vos W.M."/>
            <person name="Barrangou R."/>
            <person name="Klaenhammer T.R."/>
            <person name="Caufield P.W."/>
            <person name="Cui Y."/>
            <person name="Zhang H."/>
            <person name="O'Toole P.W."/>
        </authorList>
    </citation>
    <scope>NUCLEOTIDE SEQUENCE [LARGE SCALE GENOMIC DNA]</scope>
    <source>
        <strain evidence="1 2">DSM 23365</strain>
    </source>
</reference>
<accession>A0A0R2EQZ4</accession>
<dbReference type="RefSeq" id="WP_057152348.1">
    <property type="nucleotide sequence ID" value="NZ_AYZM01000171.1"/>
</dbReference>